<feature type="transmembrane region" description="Helical" evidence="5">
    <location>
        <begin position="4739"/>
        <end position="4763"/>
    </location>
</feature>
<feature type="compositionally biased region" description="Low complexity" evidence="4">
    <location>
        <begin position="2428"/>
        <end position="2438"/>
    </location>
</feature>
<feature type="region of interest" description="Disordered" evidence="4">
    <location>
        <begin position="2313"/>
        <end position="2438"/>
    </location>
</feature>
<feature type="compositionally biased region" description="Basic and acidic residues" evidence="4">
    <location>
        <begin position="2367"/>
        <end position="2378"/>
    </location>
</feature>
<feature type="transmembrane region" description="Helical" evidence="5">
    <location>
        <begin position="4846"/>
        <end position="4869"/>
    </location>
</feature>
<feature type="region of interest" description="Disordered" evidence="4">
    <location>
        <begin position="2759"/>
        <end position="2778"/>
    </location>
</feature>
<evidence type="ECO:0000256" key="3">
    <source>
        <dbReference type="SAM" id="Coils"/>
    </source>
</evidence>
<feature type="compositionally biased region" description="Polar residues" evidence="4">
    <location>
        <begin position="3734"/>
        <end position="3744"/>
    </location>
</feature>
<dbReference type="InterPro" id="IPR040815">
    <property type="entry name" value="Nas2_N"/>
</dbReference>
<feature type="transmembrane region" description="Helical" evidence="5">
    <location>
        <begin position="4708"/>
        <end position="4727"/>
    </location>
</feature>
<feature type="compositionally biased region" description="Basic residues" evidence="4">
    <location>
        <begin position="3258"/>
        <end position="3270"/>
    </location>
</feature>
<name>A0A2A6B526_PRIPA</name>
<dbReference type="GO" id="GO:0006511">
    <property type="term" value="P:ubiquitin-dependent protein catabolic process"/>
    <property type="evidence" value="ECO:0000318"/>
    <property type="project" value="GO_Central"/>
</dbReference>
<feature type="region of interest" description="Disordered" evidence="4">
    <location>
        <begin position="3179"/>
        <end position="3292"/>
    </location>
</feature>
<feature type="region of interest" description="Disordered" evidence="4">
    <location>
        <begin position="2235"/>
        <end position="2281"/>
    </location>
</feature>
<feature type="compositionally biased region" description="Acidic residues" evidence="4">
    <location>
        <begin position="2018"/>
        <end position="2028"/>
    </location>
</feature>
<feature type="region of interest" description="Disordered" evidence="4">
    <location>
        <begin position="1098"/>
        <end position="1118"/>
    </location>
</feature>
<feature type="transmembrane region" description="Helical" evidence="5">
    <location>
        <begin position="4604"/>
        <end position="4626"/>
    </location>
</feature>
<dbReference type="Proteomes" id="UP000005239">
    <property type="component" value="Unassembled WGS sequence"/>
</dbReference>
<feature type="compositionally biased region" description="Low complexity" evidence="4">
    <location>
        <begin position="1837"/>
        <end position="1855"/>
    </location>
</feature>
<feature type="compositionally biased region" description="Basic and acidic residues" evidence="4">
    <location>
        <begin position="3993"/>
        <end position="4009"/>
    </location>
</feature>
<evidence type="ECO:0000313" key="7">
    <source>
        <dbReference type="Proteomes" id="UP000005239"/>
    </source>
</evidence>
<evidence type="ECO:0000256" key="5">
    <source>
        <dbReference type="SAM" id="Phobius"/>
    </source>
</evidence>
<feature type="compositionally biased region" description="Basic residues" evidence="4">
    <location>
        <begin position="178"/>
        <end position="188"/>
    </location>
</feature>
<dbReference type="Pfam" id="PF10317">
    <property type="entry name" value="7TM_GPCR_Srd"/>
    <property type="match status" value="1"/>
</dbReference>
<feature type="compositionally biased region" description="Basic residues" evidence="4">
    <location>
        <begin position="1925"/>
        <end position="1934"/>
    </location>
</feature>
<feature type="transmembrane region" description="Helical" evidence="5">
    <location>
        <begin position="4638"/>
        <end position="4656"/>
    </location>
</feature>
<organism evidence="6 7">
    <name type="scientific">Pristionchus pacificus</name>
    <name type="common">Parasitic nematode worm</name>
    <dbReference type="NCBI Taxonomy" id="54126"/>
    <lineage>
        <taxon>Eukaryota</taxon>
        <taxon>Metazoa</taxon>
        <taxon>Ecdysozoa</taxon>
        <taxon>Nematoda</taxon>
        <taxon>Chromadorea</taxon>
        <taxon>Rhabditida</taxon>
        <taxon>Rhabditina</taxon>
        <taxon>Diplogasteromorpha</taxon>
        <taxon>Diplogasteroidea</taxon>
        <taxon>Neodiplogasteridae</taxon>
        <taxon>Pristionchus</taxon>
    </lineage>
</organism>
<feature type="compositionally biased region" description="Polar residues" evidence="4">
    <location>
        <begin position="2180"/>
        <end position="2191"/>
    </location>
</feature>
<dbReference type="GO" id="GO:0016567">
    <property type="term" value="P:protein ubiquitination"/>
    <property type="evidence" value="ECO:0000318"/>
    <property type="project" value="GO_Central"/>
</dbReference>
<feature type="compositionally biased region" description="Polar residues" evidence="4">
    <location>
        <begin position="1098"/>
        <end position="1108"/>
    </location>
</feature>
<feature type="compositionally biased region" description="Basic and acidic residues" evidence="4">
    <location>
        <begin position="2265"/>
        <end position="2278"/>
    </location>
</feature>
<evidence type="ECO:0000256" key="1">
    <source>
        <dbReference type="ARBA" id="ARBA00005256"/>
    </source>
</evidence>
<dbReference type="Gene3D" id="2.30.42.10">
    <property type="match status" value="1"/>
</dbReference>
<evidence type="ECO:0000256" key="2">
    <source>
        <dbReference type="ARBA" id="ARBA00023186"/>
    </source>
</evidence>
<feature type="region of interest" description="Disordered" evidence="4">
    <location>
        <begin position="1"/>
        <end position="29"/>
    </location>
</feature>
<sequence length="5144" mass="576872">MDEPGEEKEELPDGIKEEEEEGKGDPKIRNGTGNIMILVKISVENLIAWRRLASEYTGGDILISLTKVYFSKRMLMAGVGMDNDDASECSEELGMDYDRIEYPKEAYDLVHGRPTKEQPIAKKQKVEDCLSISQSSQASMQFSQASSSNDVEASNGRQRNQKQTVHSEKTADGARKSVNSRRAKKDVKKVKDDDEIISDERDRKSSQSAKTEKKATQTVQRELKLRGRNVTVKVEEAIDSSPEKNNEDKSVSPVRVQKTEEKSRSTNGKGKDDRTKKDTRPTRKAKVKKTAPPIVNPSDAIDDAKLENVKKEDETLEIKGQITKDASEIESIPTEVQDEVMRVITGVEIDSSPEKRNEDKSAEKDNVRVEKTEEKVEEAMKGMEDDYDPFEGETREIEWNDGTKMIVMTDGVELRESSDYVITDNDNGRRSKSVTGLLADTVEIEEDVDVVGGYDTEDGGIVPTTSRTPVLDKLLRSLPSLDDMFPMVLQKAIEKEDTIEMKEDVDVVGGYDEEEGGIIPTTSSTPVLDKLLRSPAVIRNYDNIIVNQRLPTSRTPVLDKLLRFPAVNIYDDDENAIVNQPLPSLDELFPMEPQKIVEKPAPASRPVTATRSRIIMEYNKPPPPNYNVVVGPIGSERGAVAVNRYFCNMAQIQPLSHLRGNKPGFLSLAFHNPYVEMEIIGQGFVTLGTYRVHVAYPTVVTIFFDGGQLTNMDVEDFVVNEFISACALRILPSNGNNERIALVKAVIAKEVIVKLRNPIRKWKNSSIRMDVSSHMASKVKVEPPDEGDAAFGMNGNSLFLHGHTVRSEESADDPFMGMIGLEEIKNEDDPFGLAALLRAHEEKYNREYEDENRMEYEEEYGRNGDLVHDPFDDVMGLNDGEEMRRRKEAETNATEPLETTPLLADNHSVQRNHVYTHVNSRLPRGNFVPNNCAIFGTASNEAACAPNDEPPTDNVPEKEQPQTSLYDNIKQKTRRQSMRVIEAKKVDAVVEKKKGGRKSTAAKKVAGARKSTPRNVIGVVTPAKRGRPKGSKTKPKEVSNPPDVSPMDEGDTSMGNGIIDPALVRRRPRMAGGSGKAAAAAANSCELQSSLLPWKGSVHSTSHSFDNSTIDRSHPTTVSRSMPNFHQWVGRPYMEGHTSTTISQWGVHSTTVSPSTPNVSFPIADHTYTGWRHPLAPNKPATGKASTRKAVRPLIPPAAHMGQPKIAMVRLKPTNPPINIPNRSANGGVRVVDPRRARERGEEDMKRMNENAMETSMTFYDPRRVQRKSIDCDFAPHPIDEGDMFRVVCGPIPEKEVSLDVIRERVLSLCRPFDYKFTRFEGNYYMWLRFAVEQEAYNLVQSRPFRLGIFSAAFNRPGTVTVDTNGPMGDYYLFTVLTKYGNVTGVEKIGEFKWKATFLEEIEAMSVVNQKLERIGQNTLTYSPYTPTPRVEIDSPASPPYQFEEDAAPASPTPIIVPTHPAAPIRHSRPIHIPTHDYYAYDVDDDQLAAGTDAQTFSATTMADTPASPTGADSGTSMVRAPARTKTQQHYTGALVPRTAGTIAAQPHHHSGYRVQPYEGRHMAHMVAGAPGGARGAVVPVGGQGRGMVMVRSTMETAIERMKKMGEGLAVFPLAHGDDVKECVVGMRSWTNHIVLGPMPFVYNEDQMRRAYQIHPEIGLRMIGCFMHLFIAEEASQEVKLHLWRIQNCTEGVMTSIAKGVPRSIIVKGTSLYCTADSVKDYFESQYGRVVSVNEEHERMVKIFAVNFMHRKEAASAYNTQIHFALVDGEPFVLCEVLRLILMADVGMDNDDASECSEELGMDYDRIEYPKEVYDLVCGRPTNEQPLAKKQKVDDWLQTSQSSQASSQLSQASSTNDVEASRGQKRKQKQTANRKKTADGARESVNNHRAKKDVKKVKNEVISDEETEERECHDDSSQVSSEAPKKKKKKHLRAKSSGTSSKSAKTKQKSANKIVKRKLKLRWRNVTMRMKVESEESSETDSEEEEESFDDGSESEEEWIGRSTRKTRPSSQSRGYFEDSDEEEEETIDSSPEKKKKKRSEDKSVNKDPVRVEKTEENNRSTNGKGKDDRTKKDTKVIDSMKKYEKPSSMDKWTEGKVKHDSKDARSHSNGDERKESKEKDGRRMKESFESKEGRKSIDSTQVVLPKAKQDEKRPEITVAASSQSSVVHSSRKVKLKKNAPSSVNPSDNSMLPSCMQDIYSDLPCTPTNIFLDGFRVPKKKDKIEDRLTQRLGLPLTSPLADSPVQIEGSKGYDPRNDAPMGVEGRQHDIHRRPEDKSPSAIASAFYRPSLFQREDNRNYQGDLDDEEIDLEDIPIGAPPSIPLIPPTSPLRRQRDDEEEEEEQEQYQTYRSPVYFATTPSQEDSQEEHNGDWDERRGGHASPSYSMEETLTPPTYKFEFPTPRATSNERKRWDWNEEEERKHQVHHSSSSSSISTVRNYSSSSSFNFLGNFLDSSQNRSDNRTDFSRASAPVRLSFREQELVEERRQKEERRKEEERWKEGRRRKREEQEEAEEREREYWRMNTPLSPPPCSSSNRHHSLGEAPTLIPVDKLVQYRFIPIDDLPPLPSDQSPSSPFAYAPSAPKRHALLVVGPFPDRVSKPKFEKMMKEKSADVEWTVAPASKDVHAMTQRSMAAVICYSEETVKELLDKHNIMIDQTFVEVGKPGEVLVSVEGYTDKVDEEELTMEITDTVETHWGHLIELLLTVNQEALTVHGKARFFYAIHASRASCAAPIPMSGGRLLSFAPCPPEQSTPWIKDSHCDSTEEPAHHGPRPVPPPPILPHAASTVSSSTMAYVPPPDTAPTLAALSAVLRGAFTTHSDMLPQSRPTTTVSTSMQSQNSAVVAQPAAPPLSGSHISRFSAVRPLMSIPPPGLIDAEQLKYMIKREEPDDYERALSIGPIPIRAALIPLPPPPPLPIPPPLDIKPVLPYPDLPSVDRVFFQPPPPPGVMSRSGKERREGGREASGKCFNTATYLNHVKELLPKPDEEEILLFARPLDGEQPPDWDVVRDYFKDEDCSSLVYGGIISLRFTGVRAKEKAQLLLCKEDGTPYVNGQQFEVGVTFAVLFEATSAVRKIGVYDQVKERFGSVVEVEKKCNTPLGKPVYKIYFDSLETAKQAGLEGFTAEGSTFTNIGPLPDFSHSSVLALVMSKTLRGQSGSSVTPKDTVSSLVDSIEINSMSDAQPKRSHKKKVKVDYSTKSTPTHEASSSNSSNSIDSMSNACPKRVVSHKKKVKIDSTNEAVPDTKVTISKTNDEKKKKKKIKTKRPTRKSNGPSPTPTTTKKAKINPWTDFVPDDDKPDLRLEDLKRKNWQVYDVARVGLYFPLYGQYVTETWTLIAKKHGEFHIGSVINIPYFDGKKYEAHVLGYSKEEKKLYASFVENYNWRKERGIRSLGEQRSLDAKRKALEMKEAEMMKGGQNMKKGLKVEKAGKGSTIAQADLLADSPRAEPIAMEMDDSGFVEDTVDIPNLSVGGEEMLPMDLTKGISESAVPLSVEKECVGVDPFQFTDEADEPVLKKLPLAEEKKKDIVSKHLRSRSGNKMSDQPVAISDADSAMMRILEGMMAMNPSKKEAEVCDARPITPTRDAVMFGSWADDEDDDESENTPMEMYNGEIDAVLDDSSMEEGEVGDSLARPTLDNIGMKSRSITNKKMKQGDSSPLNSKNLEVKKRKTSNGYSEAVKEDGNRNEGSSRSTPREERRPSSSSSIKSPRNQRSIPDRRSDNSDRPRPRYGESANSSRSTTRLSVRDGDQGRNRRQFLYSSSSSSRYSTPRNISNRRGSAKPTARHNDTRRDRRESPFRSASNRSRREKSPVRKEDKRRERRESPFRSVSNRSRGEKCAARNEDTRDKRRTSSSRNSSPKFATPRSVSNSSKTANSSEAEKVNAKADGGSLKLIPKKKERATPPSSSDKSLHPPVTPVTATSVLNPVRMVIPSVVNEQEMINERRKRHQIFYSFDEEPPSVEKSQITIGGRYCSMSNKLSSIGRSKTNNKSSMRDGVKDEISSLPHSDHSSKIINETISSSLDPSLSGIRNGTEPDNSSTLNASSAEMLYENKSVGPLFSQEKPMEGQLIGYDLSYLKNRIYLSEEGEKKKKEEVKSSEIPIVASTLPLKDPRLKRRSSPIRPSYDGWGQSNVVSPSVVIVDTQPIDRRRSDGNLVVRQPSPVCQHSFMRAPEIVCLNVPEAKAKPLTDPLSLCFALKFNTNYEDIINCYERLRSSVTVCRCPIIGKDGIAMLRFIDPTEAAIMLERGEKGLTFDHGRIKLHRPALITFNVTTYDIDSEKLEEEVEREIGATADYFYDPRQREGWICFVEETHASNLLKMGKFVCKSQEGKVYINGFDEIREQGKELRLREDEKWPAHRKKMKAARLREIELRSNNGETDWKSPAMRQFIRDQTDEEGNVTLIGAPIFFEDYDKKTFDDLFYYFRQLGGYVDPVSRPSSSEDDPGSIAIKVPVLERCKMHMNCLLDILTKDHTLKNRSGKEYEIYIGFPSSIDVEITPPLDGRHQRVIVREFQEAFGAVSGFRLLNPEKIEGPSKYRLTFMHMESASRAELVLPVFLHEPFLRGNKKYILSDVTAVKNWSSFIAFSFLMWPSILPLHDILAIVFHGLSDGLGTIGNLLLLIAIVLKSPPNLRSYSVILLNSVTIDLIACVCNLLSNPGRFRPSLHLPWTVHYDNSICLSFRYVGGLSCILDGVSVFSISAYTVMLHTFAHSLYLIIVSFSYRLYVLKRPGDSPSPSRFRLFLICISVYLPSLCLMIIFLSALDPQQELLDAVLLVKPDFEWNLGYMYAGHASIFKPRIAFTIVFMILPALPAMIVIFILRHRVLRILLQNADSMSKKTHDQHSNLIKVLSFQSLLPIFFLGGGLSYVICQIGLACSVAQEHLTMAVRSECDQLRGGSDLNLALHDAVSGCMAFEIVQCWENENIWGIMPAAAPFITLYYVRPYRLMSLQDAKKLMGERDQLDREIAEQEAVLQANNVDMKSELIDAEGFPRGDIDVYSVRHARSTIIRLRNDREELTNRIGEMISEVHELHSNEEKMEGEKPEIKLVHRTSNDPFVRVQGVTAGSPADLGGMKKDDLVLQFDVLHKGNFTEFKQLAHLCTENENKTIRVTVIRNERPVRLEVRPHRWSADPKIGLLGCALLPV</sequence>
<feature type="transmembrane region" description="Helical" evidence="5">
    <location>
        <begin position="4799"/>
        <end position="4820"/>
    </location>
</feature>
<feature type="compositionally biased region" description="Pro residues" evidence="4">
    <location>
        <begin position="2317"/>
        <end position="2329"/>
    </location>
</feature>
<feature type="compositionally biased region" description="Basic and acidic residues" evidence="4">
    <location>
        <begin position="2407"/>
        <end position="2422"/>
    </location>
</feature>
<feature type="region of interest" description="Disordered" evidence="4">
    <location>
        <begin position="347"/>
        <end position="366"/>
    </location>
</feature>
<feature type="region of interest" description="Disordered" evidence="4">
    <location>
        <begin position="3984"/>
        <end position="4009"/>
    </location>
</feature>
<feature type="compositionally biased region" description="Low complexity" evidence="4">
    <location>
        <begin position="3867"/>
        <end position="3878"/>
    </location>
</feature>
<feature type="compositionally biased region" description="Low complexity" evidence="4">
    <location>
        <begin position="3760"/>
        <end position="3769"/>
    </location>
</feature>
<dbReference type="PANTHER" id="PTHR15439">
    <property type="entry name" value="RETINOBLASTOMA-BINDING PROTEIN 6"/>
    <property type="match status" value="1"/>
</dbReference>
<feature type="compositionally biased region" description="Polar residues" evidence="4">
    <location>
        <begin position="149"/>
        <end position="164"/>
    </location>
</feature>
<accession>A0A2A6B526</accession>
<keyword evidence="2" id="KW-0143">Chaperone</keyword>
<feature type="compositionally biased region" description="Basic and acidic residues" evidence="4">
    <location>
        <begin position="3786"/>
        <end position="3798"/>
    </location>
</feature>
<evidence type="ECO:0000256" key="4">
    <source>
        <dbReference type="SAM" id="MobiDB-lite"/>
    </source>
</evidence>
<feature type="region of interest" description="Disordered" evidence="4">
    <location>
        <begin position="1827"/>
        <end position="2191"/>
    </location>
</feature>
<keyword evidence="7" id="KW-1185">Reference proteome</keyword>
<feature type="compositionally biased region" description="Basic and acidic residues" evidence="4">
    <location>
        <begin position="3834"/>
        <end position="3848"/>
    </location>
</feature>
<feature type="compositionally biased region" description="Polar residues" evidence="4">
    <location>
        <begin position="3645"/>
        <end position="3664"/>
    </location>
</feature>
<feature type="compositionally biased region" description="Basic and acidic residues" evidence="4">
    <location>
        <begin position="233"/>
        <end position="250"/>
    </location>
</feature>
<dbReference type="EnsemblMetazoa" id="PPA06882.1">
    <property type="protein sequence ID" value="PPA06882.1"/>
    <property type="gene ID" value="WBGene00096436"/>
</dbReference>
<feature type="compositionally biased region" description="Basic and acidic residues" evidence="4">
    <location>
        <begin position="2759"/>
        <end position="2770"/>
    </location>
</feature>
<feature type="compositionally biased region" description="Low complexity" evidence="4">
    <location>
        <begin position="3702"/>
        <end position="3715"/>
    </location>
</feature>
<feature type="region of interest" description="Disordered" evidence="4">
    <location>
        <begin position="2942"/>
        <end position="2965"/>
    </location>
</feature>
<feature type="compositionally biased region" description="Basic and acidic residues" evidence="4">
    <location>
        <begin position="2482"/>
        <end position="2500"/>
    </location>
</feature>
<feature type="compositionally biased region" description="Basic and acidic residues" evidence="4">
    <location>
        <begin position="302"/>
        <end position="313"/>
    </location>
</feature>
<feature type="compositionally biased region" description="Basic residues" evidence="4">
    <location>
        <begin position="1944"/>
        <end position="1963"/>
    </location>
</feature>
<feature type="compositionally biased region" description="Polar residues" evidence="4">
    <location>
        <begin position="2383"/>
        <end position="2393"/>
    </location>
</feature>
<dbReference type="SUPFAM" id="SSF81321">
    <property type="entry name" value="Family A G protein-coupled receptor-like"/>
    <property type="match status" value="1"/>
</dbReference>
<feature type="compositionally biased region" description="Basic and acidic residues" evidence="4">
    <location>
        <begin position="165"/>
        <end position="175"/>
    </location>
</feature>
<feature type="compositionally biased region" description="Basic and acidic residues" evidence="4">
    <location>
        <begin position="257"/>
        <end position="281"/>
    </location>
</feature>
<feature type="coiled-coil region" evidence="3">
    <location>
        <begin position="5000"/>
        <end position="5027"/>
    </location>
</feature>
<reference evidence="7" key="1">
    <citation type="journal article" date="2008" name="Nat. Genet.">
        <title>The Pristionchus pacificus genome provides a unique perspective on nematode lifestyle and parasitism.</title>
        <authorList>
            <person name="Dieterich C."/>
            <person name="Clifton S.W."/>
            <person name="Schuster L.N."/>
            <person name="Chinwalla A."/>
            <person name="Delehaunty K."/>
            <person name="Dinkelacker I."/>
            <person name="Fulton L."/>
            <person name="Fulton R."/>
            <person name="Godfrey J."/>
            <person name="Minx P."/>
            <person name="Mitreva M."/>
            <person name="Roeseler W."/>
            <person name="Tian H."/>
            <person name="Witte H."/>
            <person name="Yang S.P."/>
            <person name="Wilson R.K."/>
            <person name="Sommer R.J."/>
        </authorList>
    </citation>
    <scope>NUCLEOTIDE SEQUENCE [LARGE SCALE GENOMIC DNA]</scope>
    <source>
        <strain evidence="7">PS312</strain>
    </source>
</reference>
<feature type="region of interest" description="Disordered" evidence="4">
    <location>
        <begin position="3622"/>
        <end position="3920"/>
    </location>
</feature>
<keyword evidence="5" id="KW-0812">Transmembrane</keyword>
<evidence type="ECO:0000313" key="6">
    <source>
        <dbReference type="EnsemblMetazoa" id="PPA06882.1"/>
    </source>
</evidence>
<gene>
    <name evidence="6" type="primary">WBGene00096436</name>
</gene>
<feature type="compositionally biased region" description="Low complexity" evidence="4">
    <location>
        <begin position="3271"/>
        <end position="3282"/>
    </location>
</feature>
<feature type="compositionally biased region" description="Low complexity" evidence="4">
    <location>
        <begin position="2159"/>
        <end position="2169"/>
    </location>
</feature>
<comment type="similarity">
    <text evidence="1">Belongs to the proteasome subunit p27 family.</text>
</comment>
<feature type="compositionally biased region" description="Basic residues" evidence="4">
    <location>
        <begin position="1863"/>
        <end position="1875"/>
    </location>
</feature>
<dbReference type="GO" id="GO:0005634">
    <property type="term" value="C:nucleus"/>
    <property type="evidence" value="ECO:0000318"/>
    <property type="project" value="GO_Central"/>
</dbReference>
<feature type="compositionally biased region" description="Basic and acidic residues" evidence="4">
    <location>
        <begin position="3716"/>
        <end position="3731"/>
    </location>
</feature>
<proteinExistence type="inferred from homology"/>
<accession>A0A8R1U8S1</accession>
<keyword evidence="5" id="KW-1133">Transmembrane helix</keyword>
<dbReference type="Pfam" id="PF18265">
    <property type="entry name" value="Nas2_N"/>
    <property type="match status" value="1"/>
</dbReference>
<feature type="region of interest" description="Disordered" evidence="4">
    <location>
        <begin position="992"/>
        <end position="1056"/>
    </location>
</feature>
<dbReference type="GO" id="GO:0006397">
    <property type="term" value="P:mRNA processing"/>
    <property type="evidence" value="ECO:0007669"/>
    <property type="project" value="InterPro"/>
</dbReference>
<dbReference type="FunFam" id="2.30.42.10:FF:000107">
    <property type="entry name" value="26S proteasome non-ATPase regulatory subunit 9"/>
    <property type="match status" value="1"/>
</dbReference>
<dbReference type="SUPFAM" id="SSF50156">
    <property type="entry name" value="PDZ domain-like"/>
    <property type="match status" value="1"/>
</dbReference>
<feature type="compositionally biased region" description="Basic residues" evidence="4">
    <location>
        <begin position="1024"/>
        <end position="1033"/>
    </location>
</feature>
<feature type="compositionally biased region" description="Basic and acidic residues" evidence="4">
    <location>
        <begin position="3809"/>
        <end position="3826"/>
    </location>
</feature>
<feature type="compositionally biased region" description="Basic and acidic residues" evidence="4">
    <location>
        <begin position="2039"/>
        <end position="2138"/>
    </location>
</feature>
<feature type="region of interest" description="Disordered" evidence="4">
    <location>
        <begin position="2482"/>
        <end position="2538"/>
    </location>
</feature>
<feature type="compositionally biased region" description="Acidic residues" evidence="4">
    <location>
        <begin position="1975"/>
        <end position="1998"/>
    </location>
</feature>
<feature type="compositionally biased region" description="Polar residues" evidence="4">
    <location>
        <begin position="3198"/>
        <end position="3207"/>
    </location>
</feature>
<dbReference type="InterPro" id="IPR036034">
    <property type="entry name" value="PDZ_sf"/>
</dbReference>
<dbReference type="Gene3D" id="6.10.140.1710">
    <property type="match status" value="1"/>
</dbReference>
<feature type="region of interest" description="Disordered" evidence="4">
    <location>
        <begin position="137"/>
        <end position="313"/>
    </location>
</feature>
<protein>
    <submittedName>
        <fullName evidence="6">Psmd-9</fullName>
    </submittedName>
</protein>
<feature type="compositionally biased region" description="Basic and acidic residues" evidence="4">
    <location>
        <begin position="198"/>
        <end position="225"/>
    </location>
</feature>
<feature type="compositionally biased region" description="Basic and acidic residues" evidence="4">
    <location>
        <begin position="2954"/>
        <end position="2965"/>
    </location>
</feature>
<keyword evidence="5" id="KW-0472">Membrane</keyword>
<feature type="compositionally biased region" description="Low complexity" evidence="4">
    <location>
        <begin position="3208"/>
        <end position="3221"/>
    </location>
</feature>
<dbReference type="PANTHER" id="PTHR15439:SF0">
    <property type="entry name" value="CELL DIVISION CYCLE AND APOPTOSIS REGULATOR PROTEIN 1-RELATED"/>
    <property type="match status" value="1"/>
</dbReference>
<feature type="compositionally biased region" description="Low complexity" evidence="4">
    <location>
        <begin position="137"/>
        <end position="148"/>
    </location>
</feature>
<dbReference type="InterPro" id="IPR019421">
    <property type="entry name" value="7TM_GPCR_serpentine_rcpt_Srd"/>
</dbReference>
<keyword evidence="3" id="KW-0175">Coiled coil</keyword>
<feature type="compositionally biased region" description="Acidic residues" evidence="4">
    <location>
        <begin position="1"/>
        <end position="22"/>
    </location>
</feature>
<feature type="compositionally biased region" description="Basic and acidic residues" evidence="4">
    <location>
        <begin position="352"/>
        <end position="366"/>
    </location>
</feature>
<feature type="compositionally biased region" description="Basic and acidic residues" evidence="4">
    <location>
        <begin position="1876"/>
        <end position="1886"/>
    </location>
</feature>
<reference evidence="6" key="2">
    <citation type="submission" date="2022-06" db="UniProtKB">
        <authorList>
            <consortium name="EnsemblMetazoa"/>
        </authorList>
    </citation>
    <scope>IDENTIFICATION</scope>
    <source>
        <strain evidence="6">PS312</strain>
    </source>
</reference>
<dbReference type="GO" id="GO:0061630">
    <property type="term" value="F:ubiquitin protein ligase activity"/>
    <property type="evidence" value="ECO:0000318"/>
    <property type="project" value="GO_Central"/>
</dbReference>
<dbReference type="InterPro" id="IPR033489">
    <property type="entry name" value="RBBP6"/>
</dbReference>